<feature type="transmembrane region" description="Helical" evidence="5">
    <location>
        <begin position="273"/>
        <end position="293"/>
    </location>
</feature>
<evidence type="ECO:0000313" key="7">
    <source>
        <dbReference type="EMBL" id="ETO08951.1"/>
    </source>
</evidence>
<dbReference type="OMA" id="VRHVMIK"/>
<evidence type="ECO:0000256" key="4">
    <source>
        <dbReference type="RuleBase" id="RU003345"/>
    </source>
</evidence>
<protein>
    <submittedName>
        <fullName evidence="7">Aldehyde dehydrogenase X, mitochondrial</fullName>
    </submittedName>
</protein>
<gene>
    <name evidence="7" type="ORF">RFI_28436</name>
</gene>
<name>X6M5Q9_RETFI</name>
<proteinExistence type="inferred from homology"/>
<comment type="caution">
    <text evidence="7">The sequence shown here is derived from an EMBL/GenBank/DDBJ whole genome shotgun (WGS) entry which is preliminary data.</text>
</comment>
<feature type="domain" description="Aldehyde dehydrogenase" evidence="6">
    <location>
        <begin position="295"/>
        <end position="339"/>
    </location>
</feature>
<keyword evidence="5" id="KW-0472">Membrane</keyword>
<evidence type="ECO:0000259" key="6">
    <source>
        <dbReference type="Pfam" id="PF00171"/>
    </source>
</evidence>
<dbReference type="FunFam" id="3.40.309.10:FF:000001">
    <property type="entry name" value="Mitochondrial aldehyde dehydrogenase 2"/>
    <property type="match status" value="1"/>
</dbReference>
<dbReference type="PROSITE" id="PS00070">
    <property type="entry name" value="ALDEHYDE_DEHYDR_CYS"/>
    <property type="match status" value="1"/>
</dbReference>
<dbReference type="GO" id="GO:0016620">
    <property type="term" value="F:oxidoreductase activity, acting on the aldehyde or oxo group of donors, NAD or NADP as acceptor"/>
    <property type="evidence" value="ECO:0007669"/>
    <property type="project" value="InterPro"/>
</dbReference>
<sequence>MFMWKLAPALATGNTIVIKAAESTPLTALHAAHLCNEAGIPEGVVNVVPGLGEVAGAALAGHHGLNKLAFTGETSTGKLIMKAAAEKLIPVTLELGGKSPSIVFEDADIDGAVGAHQIGLFLNAGQCCCASSRIYVHEKVYDEFAEKTTKATKKRKVGDPFTDVDQGPQQNEEQFKKVLNYIATGEKEGATLLAGGKRIGKKGYFVESTVFGNVGDNMKISREEIFGPVMQITKFKDEEEVLRRANDTQYGLASAVFTRNLDKANYFSRALKLIIIFETLFKLYLIVCCVWLIDRAGTVWINTYDVLDAPQPFGGYKQSGIGREKGEYALSNFTQVKSVIQNLPKIGGWY</sequence>
<dbReference type="InterPro" id="IPR016162">
    <property type="entry name" value="Ald_DH_N"/>
</dbReference>
<dbReference type="OrthoDB" id="310895at2759"/>
<dbReference type="Pfam" id="PF00171">
    <property type="entry name" value="Aldedh"/>
    <property type="match status" value="2"/>
</dbReference>
<dbReference type="Proteomes" id="UP000023152">
    <property type="component" value="Unassembled WGS sequence"/>
</dbReference>
<accession>X6M5Q9</accession>
<reference evidence="7 8" key="1">
    <citation type="journal article" date="2013" name="Curr. Biol.">
        <title>The Genome of the Foraminiferan Reticulomyxa filosa.</title>
        <authorList>
            <person name="Glockner G."/>
            <person name="Hulsmann N."/>
            <person name="Schleicher M."/>
            <person name="Noegel A.A."/>
            <person name="Eichinger L."/>
            <person name="Gallinger C."/>
            <person name="Pawlowski J."/>
            <person name="Sierra R."/>
            <person name="Euteneuer U."/>
            <person name="Pillet L."/>
            <person name="Moustafa A."/>
            <person name="Platzer M."/>
            <person name="Groth M."/>
            <person name="Szafranski K."/>
            <person name="Schliwa M."/>
        </authorList>
    </citation>
    <scope>NUCLEOTIDE SEQUENCE [LARGE SCALE GENOMIC DNA]</scope>
</reference>
<comment type="similarity">
    <text evidence="1 4">Belongs to the aldehyde dehydrogenase family.</text>
</comment>
<dbReference type="PROSITE" id="PS00687">
    <property type="entry name" value="ALDEHYDE_DEHYDR_GLU"/>
    <property type="match status" value="1"/>
</dbReference>
<keyword evidence="2 4" id="KW-0560">Oxidoreductase</keyword>
<keyword evidence="5" id="KW-1133">Transmembrane helix</keyword>
<dbReference type="PANTHER" id="PTHR11699">
    <property type="entry name" value="ALDEHYDE DEHYDROGENASE-RELATED"/>
    <property type="match status" value="1"/>
</dbReference>
<dbReference type="InterPro" id="IPR015590">
    <property type="entry name" value="Aldehyde_DH_dom"/>
</dbReference>
<evidence type="ECO:0000256" key="1">
    <source>
        <dbReference type="ARBA" id="ARBA00009986"/>
    </source>
</evidence>
<dbReference type="AlphaFoldDB" id="X6M5Q9"/>
<dbReference type="SUPFAM" id="SSF53720">
    <property type="entry name" value="ALDH-like"/>
    <property type="match status" value="1"/>
</dbReference>
<evidence type="ECO:0000256" key="3">
    <source>
        <dbReference type="PROSITE-ProRule" id="PRU10007"/>
    </source>
</evidence>
<dbReference type="Gene3D" id="3.40.605.10">
    <property type="entry name" value="Aldehyde Dehydrogenase, Chain A, domain 1"/>
    <property type="match status" value="2"/>
</dbReference>
<dbReference type="Gene3D" id="3.40.309.10">
    <property type="entry name" value="Aldehyde Dehydrogenase, Chain A, domain 2"/>
    <property type="match status" value="2"/>
</dbReference>
<evidence type="ECO:0000256" key="5">
    <source>
        <dbReference type="SAM" id="Phobius"/>
    </source>
</evidence>
<dbReference type="InterPro" id="IPR016160">
    <property type="entry name" value="Ald_DH_CS_CYS"/>
</dbReference>
<dbReference type="InterPro" id="IPR016163">
    <property type="entry name" value="Ald_DH_C"/>
</dbReference>
<keyword evidence="8" id="KW-1185">Reference proteome</keyword>
<dbReference type="InterPro" id="IPR029510">
    <property type="entry name" value="Ald_DH_CS_GLU"/>
</dbReference>
<evidence type="ECO:0000313" key="8">
    <source>
        <dbReference type="Proteomes" id="UP000023152"/>
    </source>
</evidence>
<dbReference type="InterPro" id="IPR016161">
    <property type="entry name" value="Ald_DH/histidinol_DH"/>
</dbReference>
<evidence type="ECO:0000256" key="2">
    <source>
        <dbReference type="ARBA" id="ARBA00023002"/>
    </source>
</evidence>
<dbReference type="EMBL" id="ASPP01024522">
    <property type="protein sequence ID" value="ETO08951.1"/>
    <property type="molecule type" value="Genomic_DNA"/>
</dbReference>
<organism evidence="7 8">
    <name type="scientific">Reticulomyxa filosa</name>
    <dbReference type="NCBI Taxonomy" id="46433"/>
    <lineage>
        <taxon>Eukaryota</taxon>
        <taxon>Sar</taxon>
        <taxon>Rhizaria</taxon>
        <taxon>Retaria</taxon>
        <taxon>Foraminifera</taxon>
        <taxon>Monothalamids</taxon>
        <taxon>Reticulomyxidae</taxon>
        <taxon>Reticulomyxa</taxon>
    </lineage>
</organism>
<dbReference type="FunFam" id="3.40.605.10:FF:000026">
    <property type="entry name" value="Aldehyde dehydrogenase, putative"/>
    <property type="match status" value="1"/>
</dbReference>
<keyword evidence="5" id="KW-0812">Transmembrane</keyword>
<feature type="active site" evidence="3">
    <location>
        <position position="94"/>
    </location>
</feature>
<feature type="domain" description="Aldehyde dehydrogenase" evidence="6">
    <location>
        <begin position="1"/>
        <end position="272"/>
    </location>
</feature>